<evidence type="ECO:0000313" key="2">
    <source>
        <dbReference type="EMBL" id="OWF38865.1"/>
    </source>
</evidence>
<dbReference type="PANTHER" id="PTHR15208:SF2">
    <property type="entry name" value="RECEPTOR-BINDING CANCER ANTIGEN EXPRESSED ON SISO CELLS"/>
    <property type="match status" value="1"/>
</dbReference>
<reference evidence="2 3" key="1">
    <citation type="journal article" date="2017" name="Nat. Ecol. Evol.">
        <title>Scallop genome provides insights into evolution of bilaterian karyotype and development.</title>
        <authorList>
            <person name="Wang S."/>
            <person name="Zhang J."/>
            <person name="Jiao W."/>
            <person name="Li J."/>
            <person name="Xun X."/>
            <person name="Sun Y."/>
            <person name="Guo X."/>
            <person name="Huan P."/>
            <person name="Dong B."/>
            <person name="Zhang L."/>
            <person name="Hu X."/>
            <person name="Sun X."/>
            <person name="Wang J."/>
            <person name="Zhao C."/>
            <person name="Wang Y."/>
            <person name="Wang D."/>
            <person name="Huang X."/>
            <person name="Wang R."/>
            <person name="Lv J."/>
            <person name="Li Y."/>
            <person name="Zhang Z."/>
            <person name="Liu B."/>
            <person name="Lu W."/>
            <person name="Hui Y."/>
            <person name="Liang J."/>
            <person name="Zhou Z."/>
            <person name="Hou R."/>
            <person name="Li X."/>
            <person name="Liu Y."/>
            <person name="Li H."/>
            <person name="Ning X."/>
            <person name="Lin Y."/>
            <person name="Zhao L."/>
            <person name="Xing Q."/>
            <person name="Dou J."/>
            <person name="Li Y."/>
            <person name="Mao J."/>
            <person name="Guo H."/>
            <person name="Dou H."/>
            <person name="Li T."/>
            <person name="Mu C."/>
            <person name="Jiang W."/>
            <person name="Fu Q."/>
            <person name="Fu X."/>
            <person name="Miao Y."/>
            <person name="Liu J."/>
            <person name="Yu Q."/>
            <person name="Li R."/>
            <person name="Liao H."/>
            <person name="Li X."/>
            <person name="Kong Y."/>
            <person name="Jiang Z."/>
            <person name="Chourrout D."/>
            <person name="Li R."/>
            <person name="Bao Z."/>
        </authorList>
    </citation>
    <scope>NUCLEOTIDE SEQUENCE [LARGE SCALE GENOMIC DNA]</scope>
    <source>
        <strain evidence="2 3">PY_sf001</strain>
    </source>
</reference>
<proteinExistence type="predicted"/>
<keyword evidence="3" id="KW-1185">Reference proteome</keyword>
<organism evidence="2 3">
    <name type="scientific">Mizuhopecten yessoensis</name>
    <name type="common">Japanese scallop</name>
    <name type="synonym">Patinopecten yessoensis</name>
    <dbReference type="NCBI Taxonomy" id="6573"/>
    <lineage>
        <taxon>Eukaryota</taxon>
        <taxon>Metazoa</taxon>
        <taxon>Spiralia</taxon>
        <taxon>Lophotrochozoa</taxon>
        <taxon>Mollusca</taxon>
        <taxon>Bivalvia</taxon>
        <taxon>Autobranchia</taxon>
        <taxon>Pteriomorphia</taxon>
        <taxon>Pectinida</taxon>
        <taxon>Pectinoidea</taxon>
        <taxon>Pectinidae</taxon>
        <taxon>Mizuhopecten</taxon>
    </lineage>
</organism>
<dbReference type="OrthoDB" id="10017216at2759"/>
<gene>
    <name evidence="2" type="ORF">KP79_PYT23667</name>
</gene>
<feature type="compositionally biased region" description="Basic and acidic residues" evidence="1">
    <location>
        <begin position="174"/>
        <end position="204"/>
    </location>
</feature>
<dbReference type="PIRSF" id="PIRSF034247">
    <property type="entry name" value="RCAS1"/>
    <property type="match status" value="1"/>
</dbReference>
<feature type="region of interest" description="Disordered" evidence="1">
    <location>
        <begin position="68"/>
        <end position="110"/>
    </location>
</feature>
<feature type="compositionally biased region" description="Polar residues" evidence="1">
    <location>
        <begin position="68"/>
        <end position="88"/>
    </location>
</feature>
<evidence type="ECO:0000256" key="1">
    <source>
        <dbReference type="SAM" id="MobiDB-lite"/>
    </source>
</evidence>
<name>A0A210PQV3_MIZYE</name>
<dbReference type="AlphaFoldDB" id="A0A210PQV3"/>
<dbReference type="PANTHER" id="PTHR15208">
    <property type="entry name" value="RECEPTOR-BINDING CANCER ANTIGEN EXPRESSED ON SISO CELLS CANCER ASSOCIATED SURFACE ANTIGEN RCAS1 ESTROGEN RECEPTOR-BINDING FRAGMENT- ASSOCIATED GENE 9 PROTEIN"/>
    <property type="match status" value="1"/>
</dbReference>
<protein>
    <submittedName>
        <fullName evidence="2">Receptor-binding cancer antigen expressed on SiSo cell</fullName>
    </submittedName>
</protein>
<keyword evidence="2" id="KW-0675">Receptor</keyword>
<dbReference type="STRING" id="6573.A0A210PQV3"/>
<sequence length="211" mass="24916">MIKVVWNIIKKTFGFVLLICSPFKRLFCRRKRRTSDTVLPLTNHYSIPQDFTQTPSAPKQPELQSWENWDQDQSSNSRSLNHNYSRSRSLSHDHDELSEPEPDYFQDMTPRIKRQKKVLIKQKEEMKNQSNRFAMASTADVPLSAGPELGTWDDRQTGWNDEGEEDLSWQAEAAIKEQKRSERRERNLEQQRRKQEKESSKRDTFSAVRLS</sequence>
<feature type="region of interest" description="Disordered" evidence="1">
    <location>
        <begin position="133"/>
        <end position="211"/>
    </location>
</feature>
<dbReference type="InterPro" id="IPR017025">
    <property type="entry name" value="Cancer-assoc_antigen_RCAS1"/>
</dbReference>
<comment type="caution">
    <text evidence="2">The sequence shown here is derived from an EMBL/GenBank/DDBJ whole genome shotgun (WGS) entry which is preliminary data.</text>
</comment>
<dbReference type="GO" id="GO:0030141">
    <property type="term" value="C:secretory granule"/>
    <property type="evidence" value="ECO:0007669"/>
    <property type="project" value="TreeGrafter"/>
</dbReference>
<accession>A0A210PQV3</accession>
<evidence type="ECO:0000313" key="3">
    <source>
        <dbReference type="Proteomes" id="UP000242188"/>
    </source>
</evidence>
<dbReference type="EMBL" id="NEDP02005553">
    <property type="protein sequence ID" value="OWF38865.1"/>
    <property type="molecule type" value="Genomic_DNA"/>
</dbReference>
<dbReference type="Proteomes" id="UP000242188">
    <property type="component" value="Unassembled WGS sequence"/>
</dbReference>